<dbReference type="PANTHER" id="PTHR37535">
    <property type="entry name" value="FLUG DOMAIN PROTEIN"/>
    <property type="match status" value="1"/>
</dbReference>
<dbReference type="PANTHER" id="PTHR37535:SF2">
    <property type="entry name" value="FINGER DOMAIN PROTEIN, PUTATIVE (AFU_ORTHOLOGUE AFUA_6G09300)-RELATED"/>
    <property type="match status" value="1"/>
</dbReference>
<evidence type="ECO:0000313" key="4">
    <source>
        <dbReference type="Proteomes" id="UP000800200"/>
    </source>
</evidence>
<keyword evidence="1" id="KW-0175">Coiled coil</keyword>
<protein>
    <recommendedName>
        <fullName evidence="5">FluG domain-containing protein</fullName>
    </recommendedName>
</protein>
<feature type="region of interest" description="Disordered" evidence="2">
    <location>
        <begin position="209"/>
        <end position="230"/>
    </location>
</feature>
<proteinExistence type="predicted"/>
<gene>
    <name evidence="3" type="ORF">K469DRAFT_679438</name>
</gene>
<reference evidence="3" key="1">
    <citation type="journal article" date="2020" name="Stud. Mycol.">
        <title>101 Dothideomycetes genomes: a test case for predicting lifestyles and emergence of pathogens.</title>
        <authorList>
            <person name="Haridas S."/>
            <person name="Albert R."/>
            <person name="Binder M."/>
            <person name="Bloem J."/>
            <person name="Labutti K."/>
            <person name="Salamov A."/>
            <person name="Andreopoulos B."/>
            <person name="Baker S."/>
            <person name="Barry K."/>
            <person name="Bills G."/>
            <person name="Bluhm B."/>
            <person name="Cannon C."/>
            <person name="Castanera R."/>
            <person name="Culley D."/>
            <person name="Daum C."/>
            <person name="Ezra D."/>
            <person name="Gonzalez J."/>
            <person name="Henrissat B."/>
            <person name="Kuo A."/>
            <person name="Liang C."/>
            <person name="Lipzen A."/>
            <person name="Lutzoni F."/>
            <person name="Magnuson J."/>
            <person name="Mondo S."/>
            <person name="Nolan M."/>
            <person name="Ohm R."/>
            <person name="Pangilinan J."/>
            <person name="Park H.-J."/>
            <person name="Ramirez L."/>
            <person name="Alfaro M."/>
            <person name="Sun H."/>
            <person name="Tritt A."/>
            <person name="Yoshinaga Y."/>
            <person name="Zwiers L.-H."/>
            <person name="Turgeon B."/>
            <person name="Goodwin S."/>
            <person name="Spatafora J."/>
            <person name="Crous P."/>
            <person name="Grigoriev I."/>
        </authorList>
    </citation>
    <scope>NUCLEOTIDE SEQUENCE</scope>
    <source>
        <strain evidence="3">CBS 207.26</strain>
    </source>
</reference>
<evidence type="ECO:0000256" key="2">
    <source>
        <dbReference type="SAM" id="MobiDB-lite"/>
    </source>
</evidence>
<accession>A0A6A6D8C1</accession>
<dbReference type="AlphaFoldDB" id="A0A6A6D8C1"/>
<evidence type="ECO:0008006" key="5">
    <source>
        <dbReference type="Google" id="ProtNLM"/>
    </source>
</evidence>
<dbReference type="Proteomes" id="UP000800200">
    <property type="component" value="Unassembled WGS sequence"/>
</dbReference>
<dbReference type="EMBL" id="ML994725">
    <property type="protein sequence ID" value="KAF2175754.1"/>
    <property type="molecule type" value="Genomic_DNA"/>
</dbReference>
<sequence length="769" mass="88682">MAIQTISRQKQRKAVKRSADFYGNLRKELAAQGPIQVEYSQATEVNMSGVWKRWNAYSQDVNQRPIDFLKSAVAGDYMAFFTWVLDRYPGVRKKSSVHQYWRQLKMLYKKYAGRLLDKDLVDDVNNYINVLKRQYKLETSVRDKPVLSVDDLLLVLHHHWVLDTWVYPDEEQRLLLALLFLFAAYTGSRPCSLVDASVKKLDNRASNTVEDEAASPCDSGYEDDEYDSEYRGEPEYEDGLPFADTDIEELKSILYEHVTILAVKAKDRSVLAMFITVIHTKGEDRKPQPKTYKVYQHSNPFLCPIAYMIAVGIHNNAFAASKVRDPEKILRARIPTRKLCRIFRWKESKLKEPIFREPERSKGQVLSSAKTAVPLRAHTAGRYMKRLGRDVGMEQPLSQSCIRRATGNAVDDVATVAERDQIMGHGYSGVFQFYINPRVKCDVQAAYLDQPSDKALMKVLGNMSLTYDPLAPTKPSPEDARAIKQHPKVVKLRQRRDVLTIKIKQIRRRAGPYADAEEEEELLQQKKEAEAALRRKKKSLRDRAEKKARERYFMDNDTRELEEESDSFLDGRDEGKSTGITYALEERACIADMLCRSHGDLTEPCSLDQRIELIRTLTKLCSRREARRRSTVPCSSEPNMKQEDKALLSSLPLECDPRQCLFCVGDERLPFPQRTFCWSRPAKMMDHIEDHHLKRFALDAKIPCPHPTCQKYGVVLDGVSHFKNHAWVFTKSSFGFQRSNLSRVYLLTRRHRANHFFPYLRLCVSVSSS</sequence>
<keyword evidence="4" id="KW-1185">Reference proteome</keyword>
<dbReference type="InterPro" id="IPR021842">
    <property type="entry name" value="DUF3435"/>
</dbReference>
<evidence type="ECO:0000313" key="3">
    <source>
        <dbReference type="EMBL" id="KAF2175754.1"/>
    </source>
</evidence>
<feature type="coiled-coil region" evidence="1">
    <location>
        <begin position="489"/>
        <end position="550"/>
    </location>
</feature>
<dbReference type="Pfam" id="PF11917">
    <property type="entry name" value="DUF3435"/>
    <property type="match status" value="1"/>
</dbReference>
<organism evidence="3 4">
    <name type="scientific">Zopfia rhizophila CBS 207.26</name>
    <dbReference type="NCBI Taxonomy" id="1314779"/>
    <lineage>
        <taxon>Eukaryota</taxon>
        <taxon>Fungi</taxon>
        <taxon>Dikarya</taxon>
        <taxon>Ascomycota</taxon>
        <taxon>Pezizomycotina</taxon>
        <taxon>Dothideomycetes</taxon>
        <taxon>Dothideomycetes incertae sedis</taxon>
        <taxon>Zopfiaceae</taxon>
        <taxon>Zopfia</taxon>
    </lineage>
</organism>
<dbReference type="OrthoDB" id="4485682at2759"/>
<name>A0A6A6D8C1_9PEZI</name>
<evidence type="ECO:0000256" key="1">
    <source>
        <dbReference type="SAM" id="Coils"/>
    </source>
</evidence>